<proteinExistence type="predicted"/>
<evidence type="ECO:0000313" key="2">
    <source>
        <dbReference type="Proteomes" id="UP000789702"/>
    </source>
</evidence>
<evidence type="ECO:0000313" key="1">
    <source>
        <dbReference type="EMBL" id="CAG8587483.1"/>
    </source>
</evidence>
<dbReference type="Proteomes" id="UP000789702">
    <property type="component" value="Unassembled WGS sequence"/>
</dbReference>
<feature type="non-terminal residue" evidence="1">
    <location>
        <position position="1"/>
    </location>
</feature>
<sequence length="39" mass="4526">CQSVDPEQAKQNELDDQDKSDKENNFKKDTKTNILDIMV</sequence>
<comment type="caution">
    <text evidence="1">The sequence shown here is derived from an EMBL/GenBank/DDBJ whole genome shotgun (WGS) entry which is preliminary data.</text>
</comment>
<protein>
    <submittedName>
        <fullName evidence="1">2180_t:CDS:1</fullName>
    </submittedName>
</protein>
<keyword evidence="2" id="KW-1185">Reference proteome</keyword>
<name>A0ACA9MEQ2_9GLOM</name>
<reference evidence="1" key="1">
    <citation type="submission" date="2021-06" db="EMBL/GenBank/DDBJ databases">
        <authorList>
            <person name="Kallberg Y."/>
            <person name="Tangrot J."/>
            <person name="Rosling A."/>
        </authorList>
    </citation>
    <scope>NUCLEOTIDE SEQUENCE</scope>
    <source>
        <strain evidence="1">IL203A</strain>
    </source>
</reference>
<gene>
    <name evidence="1" type="ORF">DHETER_LOCUS6724</name>
</gene>
<organism evidence="1 2">
    <name type="scientific">Dentiscutata heterogama</name>
    <dbReference type="NCBI Taxonomy" id="1316150"/>
    <lineage>
        <taxon>Eukaryota</taxon>
        <taxon>Fungi</taxon>
        <taxon>Fungi incertae sedis</taxon>
        <taxon>Mucoromycota</taxon>
        <taxon>Glomeromycotina</taxon>
        <taxon>Glomeromycetes</taxon>
        <taxon>Diversisporales</taxon>
        <taxon>Gigasporaceae</taxon>
        <taxon>Dentiscutata</taxon>
    </lineage>
</organism>
<accession>A0ACA9MEQ2</accession>
<dbReference type="EMBL" id="CAJVPU010008757">
    <property type="protein sequence ID" value="CAG8587483.1"/>
    <property type="molecule type" value="Genomic_DNA"/>
</dbReference>